<dbReference type="Proteomes" id="UP001566331">
    <property type="component" value="Unassembled WGS sequence"/>
</dbReference>
<dbReference type="SUPFAM" id="SSF53474">
    <property type="entry name" value="alpha/beta-Hydrolases"/>
    <property type="match status" value="1"/>
</dbReference>
<dbReference type="InterPro" id="IPR000383">
    <property type="entry name" value="Xaa-Pro-like_dom"/>
</dbReference>
<proteinExistence type="predicted"/>
<feature type="signal peptide" evidence="2">
    <location>
        <begin position="1"/>
        <end position="22"/>
    </location>
</feature>
<feature type="domain" description="Xaa-Pro dipeptidyl-peptidase C-terminal" evidence="3">
    <location>
        <begin position="506"/>
        <end position="739"/>
    </location>
</feature>
<dbReference type="Pfam" id="PF08530">
    <property type="entry name" value="PepX_C"/>
    <property type="match status" value="1"/>
</dbReference>
<dbReference type="Gene3D" id="1.10.3020.10">
    <property type="entry name" value="alpha-amino acid ester hydrolase ( Helical cap domain)"/>
    <property type="match status" value="1"/>
</dbReference>
<dbReference type="GO" id="GO:0016787">
    <property type="term" value="F:hydrolase activity"/>
    <property type="evidence" value="ECO:0007669"/>
    <property type="project" value="UniProtKB-KW"/>
</dbReference>
<keyword evidence="2" id="KW-0732">Signal</keyword>
<gene>
    <name evidence="4" type="ORF">AB6713_06745</name>
</gene>
<sequence>MRIVAVLALFLLTLPVPHDVAAQDVPYGLAAADAESLDRQSLALFARRALTLASVDRLPLGSQERISVGIASGATTAATGLREPPVPPSANPATFRHFFLDLYTEARPDTPRGRRAATATYRRLLQQRIDALDPVVAERLCAWFETHAANSAEALDRQLSRHAGAATVSLDEAIEIADAYADYLLFETFGKATEETIGALRADRFVIDDAILIRTQEGVSLSAALVRPKGANAPLATAMYFTIYSDRARNRRIAAMAAAHGYAGIVVNARGKLDSPDAIRPYETEVADTVAAIEWIARQSWSDGRVGMYGGSYTGFAAWAATKHRPEALKTIVPYVAAIPGQGLPMENGVFLNANYAWPFYVTNNRTLDRDVNNDRARWASLNENWYQSGKAYREIDAIDGTPNPWLQRWLEHPIYDGYWQAMVPYGEEFEGIDIPVLSITGYYDDGQISAVHYLKEHYRHKPDAEHYLVIGPYDHFGAQQAFKPESLRDYSIDPIAQVDTIALTFSWFDHVFGGSPRPAILKDRINYQVMGANRWRHAPSLEAMSTARGTFFLTDSPTATGRMRLATARPEAIAGLSRRVDFSDRTTTGAGYYPYPIIDATPDFSEGLVFESDPFEQPVELSGGFSGRFRVKTNKKDFDFFAALYELRPDGSTFALSYYVGRASQTGDLARRDLLVPGEVVDLPFDRTRLVSKRLAAGSRLVLVVDILKDGFHQINYGTGGAVSDETIADAGTPLEVEWLAGSLVLVPISHVDTSGDLLRALPD</sequence>
<evidence type="ECO:0000256" key="1">
    <source>
        <dbReference type="ARBA" id="ARBA00022801"/>
    </source>
</evidence>
<dbReference type="InterPro" id="IPR013736">
    <property type="entry name" value="Xaa-Pro_dipept_C"/>
</dbReference>
<dbReference type="InterPro" id="IPR008979">
    <property type="entry name" value="Galactose-bd-like_sf"/>
</dbReference>
<dbReference type="NCBIfam" id="TIGR00976">
    <property type="entry name" value="CocE_NonD"/>
    <property type="match status" value="1"/>
</dbReference>
<dbReference type="SMART" id="SM00939">
    <property type="entry name" value="PepX_C"/>
    <property type="match status" value="1"/>
</dbReference>
<comment type="caution">
    <text evidence="4">The sequence shown here is derived from an EMBL/GenBank/DDBJ whole genome shotgun (WGS) entry which is preliminary data.</text>
</comment>
<reference evidence="4 5" key="1">
    <citation type="submission" date="2024-07" db="EMBL/GenBank/DDBJ databases">
        <title>Luteimonas salilacus sp. nov., isolated from the shore soil of Salt Lake in Tibet of China.</title>
        <authorList>
            <person name="Zhang X."/>
            <person name="Li A."/>
        </authorList>
    </citation>
    <scope>NUCLEOTIDE SEQUENCE [LARGE SCALE GENOMIC DNA]</scope>
    <source>
        <strain evidence="4 5">B3-2-R+30</strain>
    </source>
</reference>
<dbReference type="InterPro" id="IPR005674">
    <property type="entry name" value="CocE/Ser_esterase"/>
</dbReference>
<dbReference type="Pfam" id="PF02129">
    <property type="entry name" value="Peptidase_S15"/>
    <property type="match status" value="1"/>
</dbReference>
<evidence type="ECO:0000313" key="5">
    <source>
        <dbReference type="Proteomes" id="UP001566331"/>
    </source>
</evidence>
<organism evidence="4 5">
    <name type="scientific">Luteimonas salinilitoris</name>
    <dbReference type="NCBI Taxonomy" id="3237697"/>
    <lineage>
        <taxon>Bacteria</taxon>
        <taxon>Pseudomonadati</taxon>
        <taxon>Pseudomonadota</taxon>
        <taxon>Gammaproteobacteria</taxon>
        <taxon>Lysobacterales</taxon>
        <taxon>Lysobacteraceae</taxon>
        <taxon>Luteimonas</taxon>
    </lineage>
</organism>
<accession>A0ABV4HNJ6</accession>
<dbReference type="EMBL" id="JBFWIC010000007">
    <property type="protein sequence ID" value="MEZ0474314.1"/>
    <property type="molecule type" value="Genomic_DNA"/>
</dbReference>
<dbReference type="InterPro" id="IPR029058">
    <property type="entry name" value="AB_hydrolase_fold"/>
</dbReference>
<dbReference type="SUPFAM" id="SSF49785">
    <property type="entry name" value="Galactose-binding domain-like"/>
    <property type="match status" value="1"/>
</dbReference>
<dbReference type="RefSeq" id="WP_370563475.1">
    <property type="nucleotide sequence ID" value="NZ_JBFWIB010000004.1"/>
</dbReference>
<keyword evidence="1 4" id="KW-0378">Hydrolase</keyword>
<evidence type="ECO:0000259" key="3">
    <source>
        <dbReference type="SMART" id="SM00939"/>
    </source>
</evidence>
<evidence type="ECO:0000256" key="2">
    <source>
        <dbReference type="SAM" id="SignalP"/>
    </source>
</evidence>
<keyword evidence="5" id="KW-1185">Reference proteome</keyword>
<name>A0ABV4HNJ6_9GAMM</name>
<feature type="chain" id="PRO_5045454478" evidence="2">
    <location>
        <begin position="23"/>
        <end position="765"/>
    </location>
</feature>
<evidence type="ECO:0000313" key="4">
    <source>
        <dbReference type="EMBL" id="MEZ0474314.1"/>
    </source>
</evidence>
<protein>
    <submittedName>
        <fullName evidence="4">CocE/NonD family hydrolase</fullName>
    </submittedName>
</protein>
<dbReference type="Gene3D" id="2.60.120.260">
    <property type="entry name" value="Galactose-binding domain-like"/>
    <property type="match status" value="1"/>
</dbReference>
<dbReference type="Gene3D" id="3.40.50.1820">
    <property type="entry name" value="alpha/beta hydrolase"/>
    <property type="match status" value="1"/>
</dbReference>